<gene>
    <name evidence="2" type="ORF">SKAU_G00258320</name>
</gene>
<feature type="region of interest" description="Disordered" evidence="1">
    <location>
        <begin position="81"/>
        <end position="116"/>
    </location>
</feature>
<keyword evidence="3" id="KW-1185">Reference proteome</keyword>
<dbReference type="EMBL" id="JAINUF010000009">
    <property type="protein sequence ID" value="KAJ8350702.1"/>
    <property type="molecule type" value="Genomic_DNA"/>
</dbReference>
<organism evidence="2 3">
    <name type="scientific">Synaphobranchus kaupii</name>
    <name type="common">Kaup's arrowtooth eel</name>
    <dbReference type="NCBI Taxonomy" id="118154"/>
    <lineage>
        <taxon>Eukaryota</taxon>
        <taxon>Metazoa</taxon>
        <taxon>Chordata</taxon>
        <taxon>Craniata</taxon>
        <taxon>Vertebrata</taxon>
        <taxon>Euteleostomi</taxon>
        <taxon>Actinopterygii</taxon>
        <taxon>Neopterygii</taxon>
        <taxon>Teleostei</taxon>
        <taxon>Anguilliformes</taxon>
        <taxon>Synaphobranchidae</taxon>
        <taxon>Synaphobranchus</taxon>
    </lineage>
</organism>
<proteinExistence type="predicted"/>
<accession>A0A9Q1F4M9</accession>
<evidence type="ECO:0000313" key="2">
    <source>
        <dbReference type="EMBL" id="KAJ8350702.1"/>
    </source>
</evidence>
<name>A0A9Q1F4M9_SYNKA</name>
<evidence type="ECO:0000313" key="3">
    <source>
        <dbReference type="Proteomes" id="UP001152622"/>
    </source>
</evidence>
<evidence type="ECO:0000256" key="1">
    <source>
        <dbReference type="SAM" id="MobiDB-lite"/>
    </source>
</evidence>
<feature type="compositionally biased region" description="Basic and acidic residues" evidence="1">
    <location>
        <begin position="1"/>
        <end position="17"/>
    </location>
</feature>
<dbReference type="Proteomes" id="UP001152622">
    <property type="component" value="Chromosome 9"/>
</dbReference>
<comment type="caution">
    <text evidence="2">The sequence shown here is derived from an EMBL/GenBank/DDBJ whole genome shotgun (WGS) entry which is preliminary data.</text>
</comment>
<protein>
    <submittedName>
        <fullName evidence="2">Uncharacterized protein</fullName>
    </submittedName>
</protein>
<dbReference type="AlphaFoldDB" id="A0A9Q1F4M9"/>
<feature type="region of interest" description="Disordered" evidence="1">
    <location>
        <begin position="1"/>
        <end position="38"/>
    </location>
</feature>
<reference evidence="2" key="1">
    <citation type="journal article" date="2023" name="Science">
        <title>Genome structures resolve the early diversification of teleost fishes.</title>
        <authorList>
            <person name="Parey E."/>
            <person name="Louis A."/>
            <person name="Montfort J."/>
            <person name="Bouchez O."/>
            <person name="Roques C."/>
            <person name="Iampietro C."/>
            <person name="Lluch J."/>
            <person name="Castinel A."/>
            <person name="Donnadieu C."/>
            <person name="Desvignes T."/>
            <person name="Floi Bucao C."/>
            <person name="Jouanno E."/>
            <person name="Wen M."/>
            <person name="Mejri S."/>
            <person name="Dirks R."/>
            <person name="Jansen H."/>
            <person name="Henkel C."/>
            <person name="Chen W.J."/>
            <person name="Zahm M."/>
            <person name="Cabau C."/>
            <person name="Klopp C."/>
            <person name="Thompson A.W."/>
            <person name="Robinson-Rechavi M."/>
            <person name="Braasch I."/>
            <person name="Lecointre G."/>
            <person name="Bobe J."/>
            <person name="Postlethwait J.H."/>
            <person name="Berthelot C."/>
            <person name="Roest Crollius H."/>
            <person name="Guiguen Y."/>
        </authorList>
    </citation>
    <scope>NUCLEOTIDE SEQUENCE</scope>
    <source>
        <strain evidence="2">WJC10195</strain>
    </source>
</reference>
<sequence>MWSRAARRDPAYRAMEKQRKRPAPPPSRPHPGAGLLLSSGGRGVRLWPLLLKEGSLARLHAKRPDSALNPSLPQERFAPPAVHAARRPHARPPAPPHTLPSSCFRPPPRSRKRSTLSAAGASPFLIGPADIVSWMNCRGQCCSAIILYLWRSFMAEPQLSDYKSEIVFLLVADCSVMGSLLSDEFRCTDSVINEPGIRG</sequence>